<dbReference type="InterPro" id="IPR058036">
    <property type="entry name" value="BREX_BrxC_4th"/>
</dbReference>
<feature type="domain" description="Probable ATP-binding protein BrxC alpha-helical" evidence="3">
    <location>
        <begin position="881"/>
        <end position="1001"/>
    </location>
</feature>
<name>A0A368XMD2_MARNT</name>
<dbReference type="NCBIfam" id="NF033441">
    <property type="entry name" value="BREX_BrxC"/>
    <property type="match status" value="1"/>
</dbReference>
<sequence>MTIKDLFFKPLDRSINGVVKADQSDDATVWQELEEYVVTNELEKHFRDFFESYSTDLKDPSIPNRVGIWISGFFGSGKSHFLKALSYLVENKEAHDGQGNTRQAVEFFDEHKLRDAMIRADVQKAASTPADVILFNIDSKASSNDSGNPILNVFLRVFNEHQGFSGDHPHIAHMERHLEQKGVYQAFKDAFRDATGSEWEEERDGYQFYQDDIEAAIATALNLSADAAHKWFEESEETFSVSVENFCRWVKEYLDAQGPENRMIFMVDEVGQFIGSDTKLMLTLQTITENLGTICNGRAWIVVTSQADMEAILGDLTSSKANDFSKIAGRFKTRLSLSSSNTDEVIQKRLLRKTPEAEAELRAAWDKSGDILRNQITFDRSGPTLKNFDGPDSFVANYPFAPYHFQLVQKVFEEIRKVGATGAHLAYGERSMLDAFQMAAMSVAGKDIGALVPMHAFYRSVEGFLDTAVKRTIDQAGENASLDGFDVQILRTLFMIRYVDLIKGTLDNLVTLSIEKIDEDKLALRKQIEETLHRLEKESLITRNGDEFLFLTNEERDITRKIKATDIASTDENKELASLIFKDLLKDKNKYRYHINKTDYSIGRYLDGHTLDGRYESDLRVEVVSPLDLDYSQLTEAGCINKSSEGVAGQAVIKLPDDKTFFQELRTWLKTNKFIRLNDDGTNSDLTRILADRGRENQERRKRLRHTLEDMLLRAECYALGQHLKLSTSSLAVRFDEACEYLLENTYTKLGFLKVLQQDPMRELSAVLTVDDIGQMGMALDGEEGNPQAVKEVEQYITLRAGSNDRLLVSDIIDRFAARPYGWPDAEILLILGRLAASGRISFHTGGPSMPLNEVFDYLNNSRRRREISVQKKRQTDDAILKKARDLSRDLFNALGPDTEKDLFDFYQNHLNDWLANLKSYKSKTDVGRFPGKPVIEKSILTLERLLANRESFDFFKAVIDNKDDYLDLEEDYRDIHEFFTKQIHSWQQLQTGLAHFEKNRQALEKDDAARKALVEMKRITEAEAPYGQLHKVANLVEAVETVNNRILDEKRSHATDRVDEKIAQLQAEIAKSGIATPDLSNRLLRPLQLIKEELAVETGIAHIFMLQTQTAQEKLEDSLFELERAIQVEAEKQAKARKDALEDNEVYTGTVAQDSAPKPTPVSMPKPVVDVSAAKVFGAMGSGVYIETEADVDQFVNELRKELEAAIKQNKRVRLR</sequence>
<organism evidence="5 6">
    <name type="scientific">Marinobacter nauticus</name>
    <name type="common">Marinobacter hydrocarbonoclasticus</name>
    <name type="synonym">Marinobacter aquaeolei</name>
    <dbReference type="NCBI Taxonomy" id="2743"/>
    <lineage>
        <taxon>Bacteria</taxon>
        <taxon>Pseudomonadati</taxon>
        <taxon>Pseudomonadota</taxon>
        <taxon>Gammaproteobacteria</taxon>
        <taxon>Pseudomonadales</taxon>
        <taxon>Marinobacteraceae</taxon>
        <taxon>Marinobacter</taxon>
    </lineage>
</organism>
<evidence type="ECO:0000259" key="2">
    <source>
        <dbReference type="Pfam" id="PF25791"/>
    </source>
</evidence>
<dbReference type="AlphaFoldDB" id="A0A368XMD2"/>
<evidence type="ECO:0000313" key="6">
    <source>
        <dbReference type="Proteomes" id="UP000253647"/>
    </source>
</evidence>
<dbReference type="EMBL" id="QPJI01000006">
    <property type="protein sequence ID" value="RCW69015.1"/>
    <property type="molecule type" value="Genomic_DNA"/>
</dbReference>
<dbReference type="InterPro" id="IPR058037">
    <property type="entry name" value="BREX_BrxC_helical"/>
</dbReference>
<gene>
    <name evidence="5" type="ORF">DET61_106110</name>
</gene>
<protein>
    <recommendedName>
        <fullName evidence="7">BREX system P-loop protein BrxC</fullName>
    </recommendedName>
</protein>
<feature type="domain" description="Probable ATP-binding protein BrxC winged helix-turn-helix" evidence="2">
    <location>
        <begin position="757"/>
        <end position="873"/>
    </location>
</feature>
<feature type="domain" description="Probable ATP-binding protein BrxC 4th six-stranded beta-sheet" evidence="4">
    <location>
        <begin position="565"/>
        <end position="742"/>
    </location>
</feature>
<dbReference type="RefSeq" id="WP_114434424.1">
    <property type="nucleotide sequence ID" value="NZ_QPJI01000006.1"/>
</dbReference>
<comment type="caution">
    <text evidence="5">The sequence shown here is derived from an EMBL/GenBank/DDBJ whole genome shotgun (WGS) entry which is preliminary data.</text>
</comment>
<dbReference type="InterPro" id="IPR058038">
    <property type="entry name" value="BREX_BrxC_wHTH"/>
</dbReference>
<proteinExistence type="predicted"/>
<dbReference type="Pfam" id="PF25796">
    <property type="entry name" value="BREX_BrxC_4th"/>
    <property type="match status" value="1"/>
</dbReference>
<reference evidence="5 6" key="1">
    <citation type="submission" date="2018-07" db="EMBL/GenBank/DDBJ databases">
        <title>Freshwater and sediment microbial communities from various areas in North America, analyzing microbe dynamics in response to fracking.</title>
        <authorList>
            <person name="Lamendella R."/>
        </authorList>
    </citation>
    <scope>NUCLEOTIDE SEQUENCE [LARGE SCALE GENOMIC DNA]</scope>
    <source>
        <strain evidence="5 6">105B</strain>
    </source>
</reference>
<feature type="region of interest" description="Disordered" evidence="1">
    <location>
        <begin position="1147"/>
        <end position="1166"/>
    </location>
</feature>
<evidence type="ECO:0000259" key="3">
    <source>
        <dbReference type="Pfam" id="PF25792"/>
    </source>
</evidence>
<accession>A0A368XMD2</accession>
<evidence type="ECO:0000256" key="1">
    <source>
        <dbReference type="SAM" id="MobiDB-lite"/>
    </source>
</evidence>
<dbReference type="Proteomes" id="UP000253647">
    <property type="component" value="Unassembled WGS sequence"/>
</dbReference>
<dbReference type="Pfam" id="PF25791">
    <property type="entry name" value="WHD_BREX_BrxC"/>
    <property type="match status" value="1"/>
</dbReference>
<dbReference type="Pfam" id="PF25792">
    <property type="entry name" value="BREX_BrxC_helical"/>
    <property type="match status" value="1"/>
</dbReference>
<dbReference type="InterPro" id="IPR047679">
    <property type="entry name" value="BREX_BrxC"/>
</dbReference>
<evidence type="ECO:0008006" key="7">
    <source>
        <dbReference type="Google" id="ProtNLM"/>
    </source>
</evidence>
<evidence type="ECO:0000313" key="5">
    <source>
        <dbReference type="EMBL" id="RCW69015.1"/>
    </source>
</evidence>
<evidence type="ECO:0000259" key="4">
    <source>
        <dbReference type="Pfam" id="PF25796"/>
    </source>
</evidence>